<dbReference type="RefSeq" id="WP_381346817.1">
    <property type="nucleotide sequence ID" value="NZ_JBHMCY010000028.1"/>
</dbReference>
<reference evidence="1 2" key="1">
    <citation type="submission" date="2024-09" db="EMBL/GenBank/DDBJ databases">
        <authorList>
            <person name="Sun Q."/>
            <person name="Mori K."/>
        </authorList>
    </citation>
    <scope>NUCLEOTIDE SEQUENCE [LARGE SCALE GENOMIC DNA]</scope>
    <source>
        <strain evidence="1 2">JCM 6917</strain>
    </source>
</reference>
<comment type="caution">
    <text evidence="1">The sequence shown here is derived from an EMBL/GenBank/DDBJ whole genome shotgun (WGS) entry which is preliminary data.</text>
</comment>
<dbReference type="Proteomes" id="UP001589709">
    <property type="component" value="Unassembled WGS sequence"/>
</dbReference>
<name>A0ABV5N1Y3_9ACTN</name>
<keyword evidence="2" id="KW-1185">Reference proteome</keyword>
<gene>
    <name evidence="1" type="ORF">ACFF45_16625</name>
</gene>
<proteinExistence type="predicted"/>
<evidence type="ECO:0000313" key="1">
    <source>
        <dbReference type="EMBL" id="MFB9464287.1"/>
    </source>
</evidence>
<accession>A0ABV5N1Y3</accession>
<sequence>MPEKAVHPIGLPPYPAWFEPMGLPVRWFSAPGLLLCPEPGSQRRDLMVIGGTDADLQRALETIPDAWSAAAPVTGPVDDGEFVLPF</sequence>
<organism evidence="1 2">
    <name type="scientific">Streptomyces cinereospinus</name>
    <dbReference type="NCBI Taxonomy" id="285561"/>
    <lineage>
        <taxon>Bacteria</taxon>
        <taxon>Bacillati</taxon>
        <taxon>Actinomycetota</taxon>
        <taxon>Actinomycetes</taxon>
        <taxon>Kitasatosporales</taxon>
        <taxon>Streptomycetaceae</taxon>
        <taxon>Streptomyces</taxon>
    </lineage>
</organism>
<evidence type="ECO:0000313" key="2">
    <source>
        <dbReference type="Proteomes" id="UP001589709"/>
    </source>
</evidence>
<protein>
    <submittedName>
        <fullName evidence="1">Uncharacterized protein</fullName>
    </submittedName>
</protein>
<dbReference type="EMBL" id="JBHMCY010000028">
    <property type="protein sequence ID" value="MFB9464287.1"/>
    <property type="molecule type" value="Genomic_DNA"/>
</dbReference>